<organism evidence="6 7">
    <name type="scientific">Paracoccus thiocyanatus</name>
    <dbReference type="NCBI Taxonomy" id="34006"/>
    <lineage>
        <taxon>Bacteria</taxon>
        <taxon>Pseudomonadati</taxon>
        <taxon>Pseudomonadota</taxon>
        <taxon>Alphaproteobacteria</taxon>
        <taxon>Rhodobacterales</taxon>
        <taxon>Paracoccaceae</taxon>
        <taxon>Paracoccus</taxon>
    </lineage>
</organism>
<dbReference type="PANTHER" id="PTHR43434">
    <property type="entry name" value="PHOSPHOGLYCOLATE PHOSPHATASE"/>
    <property type="match status" value="1"/>
</dbReference>
<comment type="pathway">
    <text evidence="2">Organic acid metabolism; glycolate biosynthesis; glycolate from 2-phosphoglycolate: step 1/1.</text>
</comment>
<dbReference type="InterPro" id="IPR023214">
    <property type="entry name" value="HAD_sf"/>
</dbReference>
<dbReference type="InterPro" id="IPR036412">
    <property type="entry name" value="HAD-like_sf"/>
</dbReference>
<evidence type="ECO:0000313" key="7">
    <source>
        <dbReference type="Proteomes" id="UP000256679"/>
    </source>
</evidence>
<comment type="similarity">
    <text evidence="3">Belongs to the HAD-like hydrolase superfamily. CbbY/CbbZ/Gph/YieH family.</text>
</comment>
<dbReference type="Gene3D" id="1.10.150.240">
    <property type="entry name" value="Putative phosphatase, domain 2"/>
    <property type="match status" value="1"/>
</dbReference>
<comment type="catalytic activity">
    <reaction evidence="1">
        <text>2-phosphoglycolate + H2O = glycolate + phosphate</text>
        <dbReference type="Rhea" id="RHEA:14369"/>
        <dbReference type="ChEBI" id="CHEBI:15377"/>
        <dbReference type="ChEBI" id="CHEBI:29805"/>
        <dbReference type="ChEBI" id="CHEBI:43474"/>
        <dbReference type="ChEBI" id="CHEBI:58033"/>
        <dbReference type="EC" id="3.1.3.18"/>
    </reaction>
</comment>
<evidence type="ECO:0000256" key="3">
    <source>
        <dbReference type="ARBA" id="ARBA00006171"/>
    </source>
</evidence>
<dbReference type="InterPro" id="IPR023198">
    <property type="entry name" value="PGP-like_dom2"/>
</dbReference>
<dbReference type="SFLD" id="SFLDS00003">
    <property type="entry name" value="Haloacid_Dehalogenase"/>
    <property type="match status" value="1"/>
</dbReference>
<dbReference type="EC" id="3.1.3.18" evidence="4"/>
<evidence type="ECO:0000256" key="5">
    <source>
        <dbReference type="SAM" id="MobiDB-lite"/>
    </source>
</evidence>
<gene>
    <name evidence="6" type="ORF">DIE28_14790</name>
</gene>
<dbReference type="Gene3D" id="3.40.50.1000">
    <property type="entry name" value="HAD superfamily/HAD-like"/>
    <property type="match status" value="1"/>
</dbReference>
<dbReference type="PANTHER" id="PTHR43434:SF1">
    <property type="entry name" value="PHOSPHOGLYCOLATE PHOSPHATASE"/>
    <property type="match status" value="1"/>
</dbReference>
<dbReference type="EMBL" id="QFCQ01000110">
    <property type="protein sequence ID" value="RDW12240.1"/>
    <property type="molecule type" value="Genomic_DNA"/>
</dbReference>
<protein>
    <recommendedName>
        <fullName evidence="4">phosphoglycolate phosphatase</fullName>
        <ecNumber evidence="4">3.1.3.18</ecNumber>
    </recommendedName>
</protein>
<dbReference type="GO" id="GO:0006281">
    <property type="term" value="P:DNA repair"/>
    <property type="evidence" value="ECO:0007669"/>
    <property type="project" value="TreeGrafter"/>
</dbReference>
<dbReference type="GO" id="GO:0008967">
    <property type="term" value="F:phosphoglycolate phosphatase activity"/>
    <property type="evidence" value="ECO:0007669"/>
    <property type="project" value="UniProtKB-EC"/>
</dbReference>
<dbReference type="Pfam" id="PF13419">
    <property type="entry name" value="HAD_2"/>
    <property type="match status" value="1"/>
</dbReference>
<name>A0A3D8P825_9RHOB</name>
<evidence type="ECO:0000256" key="4">
    <source>
        <dbReference type="ARBA" id="ARBA00013078"/>
    </source>
</evidence>
<dbReference type="SUPFAM" id="SSF56784">
    <property type="entry name" value="HAD-like"/>
    <property type="match status" value="1"/>
</dbReference>
<proteinExistence type="inferred from homology"/>
<evidence type="ECO:0000256" key="2">
    <source>
        <dbReference type="ARBA" id="ARBA00004818"/>
    </source>
</evidence>
<comment type="caution">
    <text evidence="6">The sequence shown here is derived from an EMBL/GenBank/DDBJ whole genome shotgun (WGS) entry which is preliminary data.</text>
</comment>
<sequence length="251" mass="25957">MDRARAGLSGLGQPGGPAQADGGKRRGMTGFKAILFDCDGVLLDSEPLGCASIAQAMTAVGVAMTTDEAAALFCGHSAAASLAVIARAGLDPHAVADHADRILFSMFEQEVPLMAGVERVLWGFDVPMAVCSNSLVRRLDRSIARTPLARRFGGHIYSAEQVPAAKPAPDLAFFAAARLGVSPAQAVFVDDNPHGLRCGIGAGCLAIGFVGPTEQRADHARSLAQAGADHVVHGMDELHALLSRLSLPDAA</sequence>
<evidence type="ECO:0000313" key="6">
    <source>
        <dbReference type="EMBL" id="RDW12240.1"/>
    </source>
</evidence>
<dbReference type="InterPro" id="IPR050155">
    <property type="entry name" value="HAD-like_hydrolase_sf"/>
</dbReference>
<reference evidence="6 7" key="1">
    <citation type="submission" date="2018-05" db="EMBL/GenBank/DDBJ databases">
        <title>Whole genome sequencing of Paracoccus thiocyanatus SST.</title>
        <authorList>
            <person name="Ghosh W."/>
            <person name="Rameez M.J."/>
            <person name="Roy C."/>
        </authorList>
    </citation>
    <scope>NUCLEOTIDE SEQUENCE [LARGE SCALE GENOMIC DNA]</scope>
    <source>
        <strain evidence="6 7">SST</strain>
    </source>
</reference>
<dbReference type="InterPro" id="IPR041492">
    <property type="entry name" value="HAD_2"/>
</dbReference>
<dbReference type="SFLD" id="SFLDG01129">
    <property type="entry name" value="C1.5:_HAD__Beta-PGM__Phosphata"/>
    <property type="match status" value="1"/>
</dbReference>
<dbReference type="AlphaFoldDB" id="A0A3D8P825"/>
<dbReference type="NCBIfam" id="TIGR01509">
    <property type="entry name" value="HAD-SF-IA-v3"/>
    <property type="match status" value="1"/>
</dbReference>
<evidence type="ECO:0000256" key="1">
    <source>
        <dbReference type="ARBA" id="ARBA00000830"/>
    </source>
</evidence>
<keyword evidence="7" id="KW-1185">Reference proteome</keyword>
<keyword evidence="6" id="KW-0378">Hydrolase</keyword>
<feature type="region of interest" description="Disordered" evidence="5">
    <location>
        <begin position="1"/>
        <end position="24"/>
    </location>
</feature>
<dbReference type="InterPro" id="IPR006439">
    <property type="entry name" value="HAD-SF_hydro_IA"/>
</dbReference>
<dbReference type="Proteomes" id="UP000256679">
    <property type="component" value="Unassembled WGS sequence"/>
</dbReference>
<accession>A0A3D8P825</accession>